<dbReference type="STRING" id="641238.SAMN04490244_102250"/>
<evidence type="ECO:0000313" key="3">
    <source>
        <dbReference type="Proteomes" id="UP000198885"/>
    </source>
</evidence>
<sequence length="219" mass="23601">MRRALLAAALLCAGPALGGPWLREEGELFISSVSELTEEDGVRDLWGATYAEWGARPGLTLGAKYGRATATESGETYGFLRVAVPVTPPYRVAAELGLGHRTDDAGRGEPLLRPGLSWGRGLTALGRPGWVSLDAAAEIGLDTGNRASKIEITLGLNPDDRSHAILQLRRDGDDEDSDWVLAPSYVRRATKRMDLQIGGIWSPDDEGKRGLLAGTWFTF</sequence>
<dbReference type="OrthoDB" id="7857490at2"/>
<evidence type="ECO:0000256" key="1">
    <source>
        <dbReference type="SAM" id="SignalP"/>
    </source>
</evidence>
<evidence type="ECO:0000313" key="2">
    <source>
        <dbReference type="EMBL" id="SER71363.1"/>
    </source>
</evidence>
<reference evidence="2" key="1">
    <citation type="submission" date="2016-10" db="EMBL/GenBank/DDBJ databases">
        <authorList>
            <person name="de Groot N.N."/>
        </authorList>
    </citation>
    <scope>NUCLEOTIDE SEQUENCE [LARGE SCALE GENOMIC DNA]</scope>
    <source>
        <strain evidence="2">DSM 23042</strain>
    </source>
</reference>
<accession>A0A1H9RH93</accession>
<organism evidence="2 3">
    <name type="scientific">Tranquillimonas rosea</name>
    <dbReference type="NCBI Taxonomy" id="641238"/>
    <lineage>
        <taxon>Bacteria</taxon>
        <taxon>Pseudomonadati</taxon>
        <taxon>Pseudomonadota</taxon>
        <taxon>Alphaproteobacteria</taxon>
        <taxon>Rhodobacterales</taxon>
        <taxon>Roseobacteraceae</taxon>
        <taxon>Tranquillimonas</taxon>
    </lineage>
</organism>
<keyword evidence="3" id="KW-1185">Reference proteome</keyword>
<feature type="chain" id="PRO_5011571471" evidence="1">
    <location>
        <begin position="19"/>
        <end position="219"/>
    </location>
</feature>
<protein>
    <submittedName>
        <fullName evidence="2">Uncharacterized protein</fullName>
    </submittedName>
</protein>
<dbReference type="AlphaFoldDB" id="A0A1H9RH93"/>
<dbReference type="Proteomes" id="UP000198885">
    <property type="component" value="Unassembled WGS sequence"/>
</dbReference>
<gene>
    <name evidence="2" type="ORF">SAMN04490244_102250</name>
</gene>
<feature type="signal peptide" evidence="1">
    <location>
        <begin position="1"/>
        <end position="18"/>
    </location>
</feature>
<dbReference type="RefSeq" id="WP_092688904.1">
    <property type="nucleotide sequence ID" value="NZ_FOGU01000002.1"/>
</dbReference>
<proteinExistence type="predicted"/>
<dbReference type="EMBL" id="FOGU01000002">
    <property type="protein sequence ID" value="SER71363.1"/>
    <property type="molecule type" value="Genomic_DNA"/>
</dbReference>
<name>A0A1H9RH93_9RHOB</name>
<keyword evidence="1" id="KW-0732">Signal</keyword>